<feature type="region of interest" description="Disordered" evidence="1">
    <location>
        <begin position="133"/>
        <end position="221"/>
    </location>
</feature>
<dbReference type="EMBL" id="SGPK01000188">
    <property type="protein sequence ID" value="THH06567.1"/>
    <property type="molecule type" value="Genomic_DNA"/>
</dbReference>
<protein>
    <submittedName>
        <fullName evidence="2">Uncharacterized protein</fullName>
    </submittedName>
</protein>
<evidence type="ECO:0000256" key="1">
    <source>
        <dbReference type="SAM" id="MobiDB-lite"/>
    </source>
</evidence>
<accession>A0A4S4L5L6</accession>
<proteinExistence type="predicted"/>
<comment type="caution">
    <text evidence="2">The sequence shown here is derived from an EMBL/GenBank/DDBJ whole genome shotgun (WGS) entry which is preliminary data.</text>
</comment>
<organism evidence="2 3">
    <name type="scientific">Phellinidium pouzarii</name>
    <dbReference type="NCBI Taxonomy" id="167371"/>
    <lineage>
        <taxon>Eukaryota</taxon>
        <taxon>Fungi</taxon>
        <taxon>Dikarya</taxon>
        <taxon>Basidiomycota</taxon>
        <taxon>Agaricomycotina</taxon>
        <taxon>Agaricomycetes</taxon>
        <taxon>Hymenochaetales</taxon>
        <taxon>Hymenochaetaceae</taxon>
        <taxon>Phellinidium</taxon>
    </lineage>
</organism>
<evidence type="ECO:0000313" key="3">
    <source>
        <dbReference type="Proteomes" id="UP000308199"/>
    </source>
</evidence>
<feature type="compositionally biased region" description="Basic and acidic residues" evidence="1">
    <location>
        <begin position="205"/>
        <end position="214"/>
    </location>
</feature>
<evidence type="ECO:0000313" key="2">
    <source>
        <dbReference type="EMBL" id="THH06567.1"/>
    </source>
</evidence>
<name>A0A4S4L5L6_9AGAM</name>
<sequence length="221" mass="24387">MAPAANLLFLRIVFNSVKAYYCYTVVNIVFYLTMTAEEGVVDDYATASTDAQEANDAFQTYKHKEYIAFLESLAIVDATGSCLAKEVDKEKGENALFLSIRFLIYAAVDVKSFSPLSPLEILSAVATIALSNESKAEQKTSPRKHGRPPNAIKEKVNAAPRDSGKQSRWSILPSPIPSPSRGALEQMAEEGTNDISELDVLTAPVEEKRPEERAKRKRKNI</sequence>
<gene>
    <name evidence="2" type="ORF">EW145_g3997</name>
</gene>
<keyword evidence="3" id="KW-1185">Reference proteome</keyword>
<dbReference type="Proteomes" id="UP000308199">
    <property type="component" value="Unassembled WGS sequence"/>
</dbReference>
<reference evidence="2 3" key="1">
    <citation type="submission" date="2019-02" db="EMBL/GenBank/DDBJ databases">
        <title>Genome sequencing of the rare red list fungi Phellinidium pouzarii.</title>
        <authorList>
            <person name="Buettner E."/>
            <person name="Kellner H."/>
        </authorList>
    </citation>
    <scope>NUCLEOTIDE SEQUENCE [LARGE SCALE GENOMIC DNA]</scope>
    <source>
        <strain evidence="2 3">DSM 108285</strain>
    </source>
</reference>
<dbReference type="AlphaFoldDB" id="A0A4S4L5L6"/>